<feature type="compositionally biased region" description="Polar residues" evidence="1">
    <location>
        <begin position="25"/>
        <end position="46"/>
    </location>
</feature>
<evidence type="ECO:0000256" key="1">
    <source>
        <dbReference type="SAM" id="MobiDB-lite"/>
    </source>
</evidence>
<gene>
    <name evidence="2" type="ORF">HRI_004071900</name>
</gene>
<reference evidence="2" key="1">
    <citation type="submission" date="2023-05" db="EMBL/GenBank/DDBJ databases">
        <title>Genome and transcriptome analyses reveal genes involved in the formation of fine ridges on petal epidermal cells in Hibiscus trionum.</title>
        <authorList>
            <person name="Koshimizu S."/>
            <person name="Masuda S."/>
            <person name="Ishii T."/>
            <person name="Shirasu K."/>
            <person name="Hoshino A."/>
            <person name="Arita M."/>
        </authorList>
    </citation>
    <scope>NUCLEOTIDE SEQUENCE</scope>
    <source>
        <strain evidence="2">Hamamatsu line</strain>
    </source>
</reference>
<dbReference type="OrthoDB" id="1431247at2759"/>
<dbReference type="EMBL" id="BSYR01000038">
    <property type="protein sequence ID" value="GMJ04027.1"/>
    <property type="molecule type" value="Genomic_DNA"/>
</dbReference>
<comment type="caution">
    <text evidence="2">The sequence shown here is derived from an EMBL/GenBank/DDBJ whole genome shotgun (WGS) entry which is preliminary data.</text>
</comment>
<name>A0A9W7IX95_HIBTR</name>
<organism evidence="2 3">
    <name type="scientific">Hibiscus trionum</name>
    <name type="common">Flower of an hour</name>
    <dbReference type="NCBI Taxonomy" id="183268"/>
    <lineage>
        <taxon>Eukaryota</taxon>
        <taxon>Viridiplantae</taxon>
        <taxon>Streptophyta</taxon>
        <taxon>Embryophyta</taxon>
        <taxon>Tracheophyta</taxon>
        <taxon>Spermatophyta</taxon>
        <taxon>Magnoliopsida</taxon>
        <taxon>eudicotyledons</taxon>
        <taxon>Gunneridae</taxon>
        <taxon>Pentapetalae</taxon>
        <taxon>rosids</taxon>
        <taxon>malvids</taxon>
        <taxon>Malvales</taxon>
        <taxon>Malvaceae</taxon>
        <taxon>Malvoideae</taxon>
        <taxon>Hibiscus</taxon>
    </lineage>
</organism>
<protein>
    <submittedName>
        <fullName evidence="2">Uncharacterized protein</fullName>
    </submittedName>
</protein>
<sequence length="138" mass="15564">MYFARQGSAYQACFMRQVSRGERTALQSAAPTKSSCAPSENSNTSKAPLFSRPQMMDPDFSNSATIRPLGLDWRLSMPDPPMFARPNKSTSEAMTLQYKKKTCQLVSFFTFHADTEWYPRMDVAESGLKFRVSEGPNQ</sequence>
<feature type="region of interest" description="Disordered" evidence="1">
    <location>
        <begin position="25"/>
        <end position="63"/>
    </location>
</feature>
<evidence type="ECO:0000313" key="2">
    <source>
        <dbReference type="EMBL" id="GMJ04027.1"/>
    </source>
</evidence>
<evidence type="ECO:0000313" key="3">
    <source>
        <dbReference type="Proteomes" id="UP001165190"/>
    </source>
</evidence>
<accession>A0A9W7IX95</accession>
<keyword evidence="3" id="KW-1185">Reference proteome</keyword>
<dbReference type="AlphaFoldDB" id="A0A9W7IX95"/>
<dbReference type="Proteomes" id="UP001165190">
    <property type="component" value="Unassembled WGS sequence"/>
</dbReference>
<proteinExistence type="predicted"/>